<evidence type="ECO:0000256" key="3">
    <source>
        <dbReference type="ARBA" id="ARBA00022827"/>
    </source>
</evidence>
<evidence type="ECO:0000256" key="4">
    <source>
        <dbReference type="ARBA" id="ARBA00023002"/>
    </source>
</evidence>
<comment type="cofactor">
    <cofactor evidence="1">
        <name>FAD</name>
        <dbReference type="ChEBI" id="CHEBI:57692"/>
    </cofactor>
</comment>
<dbReference type="PANTHER" id="PTHR43557">
    <property type="entry name" value="APOPTOSIS-INDUCING FACTOR 1"/>
    <property type="match status" value="1"/>
</dbReference>
<feature type="domain" description="Reductase C-terminal" evidence="6">
    <location>
        <begin position="332"/>
        <end position="389"/>
    </location>
</feature>
<dbReference type="InterPro" id="IPR036188">
    <property type="entry name" value="FAD/NAD-bd_sf"/>
</dbReference>
<dbReference type="Proteomes" id="UP000559809">
    <property type="component" value="Unassembled WGS sequence"/>
</dbReference>
<comment type="caution">
    <text evidence="7">The sequence shown here is derived from an EMBL/GenBank/DDBJ whole genome shotgun (WGS) entry which is preliminary data.</text>
</comment>
<dbReference type="InterPro" id="IPR016156">
    <property type="entry name" value="FAD/NAD-linked_Rdtase_dimer_sf"/>
</dbReference>
<dbReference type="PRINTS" id="PR00411">
    <property type="entry name" value="PNDRDTASEI"/>
</dbReference>
<keyword evidence="3" id="KW-0274">FAD</keyword>
<keyword evidence="8" id="KW-1185">Reference proteome</keyword>
<dbReference type="EMBL" id="JACCEM010000005">
    <property type="protein sequence ID" value="NYT49816.1"/>
    <property type="molecule type" value="Genomic_DNA"/>
</dbReference>
<evidence type="ECO:0000259" key="6">
    <source>
        <dbReference type="Pfam" id="PF14759"/>
    </source>
</evidence>
<evidence type="ECO:0000313" key="8">
    <source>
        <dbReference type="Proteomes" id="UP000559809"/>
    </source>
</evidence>
<accession>A0A853G5F0</accession>
<dbReference type="Pfam" id="PF07992">
    <property type="entry name" value="Pyr_redox_2"/>
    <property type="match status" value="1"/>
</dbReference>
<keyword evidence="2" id="KW-0285">Flavoprotein</keyword>
<protein>
    <submittedName>
        <fullName evidence="7">FAD-dependent oxidoreductase</fullName>
    </submittedName>
</protein>
<evidence type="ECO:0000259" key="5">
    <source>
        <dbReference type="Pfam" id="PF07992"/>
    </source>
</evidence>
<evidence type="ECO:0000256" key="2">
    <source>
        <dbReference type="ARBA" id="ARBA00022630"/>
    </source>
</evidence>
<feature type="domain" description="FAD/NAD(P)-binding" evidence="5">
    <location>
        <begin position="18"/>
        <end position="311"/>
    </location>
</feature>
<dbReference type="InterPro" id="IPR028202">
    <property type="entry name" value="Reductase_C"/>
</dbReference>
<dbReference type="RefSeq" id="WP_180155143.1">
    <property type="nucleotide sequence ID" value="NZ_JACCEM010000005.1"/>
</dbReference>
<dbReference type="GO" id="GO:0016651">
    <property type="term" value="F:oxidoreductase activity, acting on NAD(P)H"/>
    <property type="evidence" value="ECO:0007669"/>
    <property type="project" value="TreeGrafter"/>
</dbReference>
<dbReference type="InterPro" id="IPR023753">
    <property type="entry name" value="FAD/NAD-binding_dom"/>
</dbReference>
<proteinExistence type="predicted"/>
<dbReference type="InterPro" id="IPR050446">
    <property type="entry name" value="FAD-oxidoreductase/Apoptosis"/>
</dbReference>
<dbReference type="AlphaFoldDB" id="A0A853G5F0"/>
<gene>
    <name evidence="7" type="ORF">H0A72_10905</name>
</gene>
<organism evidence="7 8">
    <name type="scientific">Parapusillimonas granuli</name>
    <dbReference type="NCBI Taxonomy" id="380911"/>
    <lineage>
        <taxon>Bacteria</taxon>
        <taxon>Pseudomonadati</taxon>
        <taxon>Pseudomonadota</taxon>
        <taxon>Betaproteobacteria</taxon>
        <taxon>Burkholderiales</taxon>
        <taxon>Alcaligenaceae</taxon>
        <taxon>Parapusillimonas</taxon>
    </lineage>
</organism>
<name>A0A853G5F0_9BURK</name>
<dbReference type="GO" id="GO:0005737">
    <property type="term" value="C:cytoplasm"/>
    <property type="evidence" value="ECO:0007669"/>
    <property type="project" value="TreeGrafter"/>
</dbReference>
<keyword evidence="4" id="KW-0560">Oxidoreductase</keyword>
<dbReference type="PRINTS" id="PR00368">
    <property type="entry name" value="FADPNR"/>
</dbReference>
<reference evidence="7 8" key="1">
    <citation type="submission" date="2020-07" db="EMBL/GenBank/DDBJ databases">
        <title>Taxonomic revisions and descriptions of new bacterial species based on genomic comparisons in the high-G+C-content subgroup of the family Alcaligenaceae.</title>
        <authorList>
            <person name="Szabo A."/>
            <person name="Felfoldi T."/>
        </authorList>
    </citation>
    <scope>NUCLEOTIDE SEQUENCE [LARGE SCALE GENOMIC DNA]</scope>
    <source>
        <strain evidence="7 8">LMG 24012</strain>
    </source>
</reference>
<dbReference type="SUPFAM" id="SSF51905">
    <property type="entry name" value="FAD/NAD(P)-binding domain"/>
    <property type="match status" value="2"/>
</dbReference>
<dbReference type="PANTHER" id="PTHR43557:SF2">
    <property type="entry name" value="RIESKE DOMAIN-CONTAINING PROTEIN-RELATED"/>
    <property type="match status" value="1"/>
</dbReference>
<sequence length="399" mass="41257">MSTTPETLAAQQSAPGTVIIGAGHAGVECAFALRTAGYTLPITLLGAEACEPYQRPPLSKGFLSGAMAAERLALRSPQVYEKHGIQVHAGDPAAQLDCASSVVTTASGRRIGFQHCVIATGAHARTLPVLHGPDVYVLRNLADARALQARLADACRLLVVGGGYLGLEAAATAAKLGAQVVVLESSPALMSGKVSAHASTEFDAMHGQAGICLRRNATRVDWAARPGGGWTALLPDGTSYDADAVLVSIGAEPDTGLAESAGIACDGGILVDAQFRSSAPAVFAIGDCARAYRHELGARARVESVQNALDSARAAAAAIAMQAPPAGRPPTFWSEQHGRRLQIAGIVNPAIAVQDVVTRSANGWLVERYQQGLLAAVEALDSPVEFIKSMKRIGSPPQP</sequence>
<dbReference type="Gene3D" id="3.30.390.30">
    <property type="match status" value="1"/>
</dbReference>
<evidence type="ECO:0000313" key="7">
    <source>
        <dbReference type="EMBL" id="NYT49816.1"/>
    </source>
</evidence>
<dbReference type="Gene3D" id="3.50.50.60">
    <property type="entry name" value="FAD/NAD(P)-binding domain"/>
    <property type="match status" value="2"/>
</dbReference>
<evidence type="ECO:0000256" key="1">
    <source>
        <dbReference type="ARBA" id="ARBA00001974"/>
    </source>
</evidence>
<dbReference type="Pfam" id="PF14759">
    <property type="entry name" value="Reductase_C"/>
    <property type="match status" value="1"/>
</dbReference>
<dbReference type="SUPFAM" id="SSF55424">
    <property type="entry name" value="FAD/NAD-linked reductases, dimerisation (C-terminal) domain"/>
    <property type="match status" value="1"/>
</dbReference>